<evidence type="ECO:0000256" key="1">
    <source>
        <dbReference type="ARBA" id="ARBA00022679"/>
    </source>
</evidence>
<accession>A0A7V2B1Y6</accession>
<gene>
    <name evidence="4" type="ORF">ENO59_09815</name>
</gene>
<feature type="transmembrane region" description="Helical" evidence="2">
    <location>
        <begin position="231"/>
        <end position="253"/>
    </location>
</feature>
<dbReference type="CDD" id="cd02440">
    <property type="entry name" value="AdoMet_MTases"/>
    <property type="match status" value="1"/>
</dbReference>
<dbReference type="GO" id="GO:0008168">
    <property type="term" value="F:methyltransferase activity"/>
    <property type="evidence" value="ECO:0007669"/>
    <property type="project" value="UniProtKB-KW"/>
</dbReference>
<dbReference type="EMBL" id="DSGB01000006">
    <property type="protein sequence ID" value="HER96795.1"/>
    <property type="molecule type" value="Genomic_DNA"/>
</dbReference>
<dbReference type="InterPro" id="IPR041698">
    <property type="entry name" value="Methyltransf_25"/>
</dbReference>
<dbReference type="InterPro" id="IPR029063">
    <property type="entry name" value="SAM-dependent_MTases_sf"/>
</dbReference>
<keyword evidence="2" id="KW-0812">Transmembrane</keyword>
<dbReference type="Pfam" id="PF13649">
    <property type="entry name" value="Methyltransf_25"/>
    <property type="match status" value="1"/>
</dbReference>
<sequence length="279" mass="32056">MRYDPVKDQLGRILGRHPLLERVFFALLHLIFLRSWHVRRALRRILIRWPSDQPVRVLDAGTGFGQYAYYIARRYPQAEVVGVDVKAEYLERARRFFAHTPLAARVRFEVDDLTQLRTKGPFDLILAVDVLEHIPDDQAVLRHFARVLQPGGFVVIHTPSDQGGSDVHAPGMQSFISEHVREGYSRELLEARLREAGLEPLESHYSYGPFGSLAWRLLVKRPMLWLNRSRAAYLLLPLYYALVLPIGLVLHVLDLYQDNRRGTGLLVVAQKPHTAVSTR</sequence>
<feature type="domain" description="Methyltransferase" evidence="3">
    <location>
        <begin position="57"/>
        <end position="152"/>
    </location>
</feature>
<dbReference type="SUPFAM" id="SSF53335">
    <property type="entry name" value="S-adenosyl-L-methionine-dependent methyltransferases"/>
    <property type="match status" value="1"/>
</dbReference>
<proteinExistence type="predicted"/>
<reference evidence="4" key="1">
    <citation type="journal article" date="2020" name="mSystems">
        <title>Genome- and Community-Level Interaction Insights into Carbon Utilization and Element Cycling Functions of Hydrothermarchaeota in Hydrothermal Sediment.</title>
        <authorList>
            <person name="Zhou Z."/>
            <person name="Liu Y."/>
            <person name="Xu W."/>
            <person name="Pan J."/>
            <person name="Luo Z.H."/>
            <person name="Li M."/>
        </authorList>
    </citation>
    <scope>NUCLEOTIDE SEQUENCE [LARGE SCALE GENOMIC DNA]</scope>
    <source>
        <strain evidence="4">SpSt-143</strain>
    </source>
</reference>
<keyword evidence="1 4" id="KW-0808">Transferase</keyword>
<keyword evidence="4" id="KW-0489">Methyltransferase</keyword>
<dbReference type="Gene3D" id="3.40.50.150">
    <property type="entry name" value="Vaccinia Virus protein VP39"/>
    <property type="match status" value="1"/>
</dbReference>
<protein>
    <submittedName>
        <fullName evidence="4">Class I SAM-dependent methyltransferase</fullName>
    </submittedName>
</protein>
<dbReference type="PANTHER" id="PTHR43861">
    <property type="entry name" value="TRANS-ACONITATE 2-METHYLTRANSFERASE-RELATED"/>
    <property type="match status" value="1"/>
</dbReference>
<dbReference type="GO" id="GO:0032259">
    <property type="term" value="P:methylation"/>
    <property type="evidence" value="ECO:0007669"/>
    <property type="project" value="UniProtKB-KW"/>
</dbReference>
<keyword evidence="2" id="KW-1133">Transmembrane helix</keyword>
<comment type="caution">
    <text evidence="4">The sequence shown here is derived from an EMBL/GenBank/DDBJ whole genome shotgun (WGS) entry which is preliminary data.</text>
</comment>
<name>A0A7V2B1Y6_RHOMR</name>
<evidence type="ECO:0000259" key="3">
    <source>
        <dbReference type="Pfam" id="PF13649"/>
    </source>
</evidence>
<evidence type="ECO:0000313" key="4">
    <source>
        <dbReference type="EMBL" id="HER96795.1"/>
    </source>
</evidence>
<organism evidence="4">
    <name type="scientific">Rhodothermus marinus</name>
    <name type="common">Rhodothermus obamensis</name>
    <dbReference type="NCBI Taxonomy" id="29549"/>
    <lineage>
        <taxon>Bacteria</taxon>
        <taxon>Pseudomonadati</taxon>
        <taxon>Rhodothermota</taxon>
        <taxon>Rhodothermia</taxon>
        <taxon>Rhodothermales</taxon>
        <taxon>Rhodothermaceae</taxon>
        <taxon>Rhodothermus</taxon>
    </lineage>
</organism>
<dbReference type="AlphaFoldDB" id="A0A7V2B1Y6"/>
<keyword evidence="2" id="KW-0472">Membrane</keyword>
<evidence type="ECO:0000256" key="2">
    <source>
        <dbReference type="SAM" id="Phobius"/>
    </source>
</evidence>